<dbReference type="InterPro" id="IPR018775">
    <property type="entry name" value="RlaP"/>
</dbReference>
<dbReference type="OrthoDB" id="9796845at2"/>
<dbReference type="Pfam" id="PF10127">
    <property type="entry name" value="RlaP"/>
    <property type="match status" value="1"/>
</dbReference>
<dbReference type="EMBL" id="CP042425">
    <property type="protein sequence ID" value="QEL20963.1"/>
    <property type="molecule type" value="Genomic_DNA"/>
</dbReference>
<dbReference type="AlphaFoldDB" id="A0A5C1AS96"/>
<dbReference type="Proteomes" id="UP000324974">
    <property type="component" value="Chromosome"/>
</dbReference>
<accession>A0A5C1AS96</accession>
<reference evidence="2" key="1">
    <citation type="submission" date="2019-08" db="EMBL/GenBank/DDBJ databases">
        <title>Limnoglobus roseus gen. nov., sp. nov., a novel freshwater planctomycete with a giant genome from the family Gemmataceae.</title>
        <authorList>
            <person name="Kulichevskaya I.S."/>
            <person name="Naumoff D.G."/>
            <person name="Miroshnikov K."/>
            <person name="Ivanova A."/>
            <person name="Philippov D.A."/>
            <person name="Hakobyan A."/>
            <person name="Rijpstra I.C."/>
            <person name="Sinninghe Damste J.S."/>
            <person name="Liesack W."/>
            <person name="Dedysh S.N."/>
        </authorList>
    </citation>
    <scope>NUCLEOTIDE SEQUENCE [LARGE SCALE GENOMIC DNA]</scope>
    <source>
        <strain evidence="2">PX52</strain>
    </source>
</reference>
<evidence type="ECO:0000313" key="2">
    <source>
        <dbReference type="Proteomes" id="UP000324974"/>
    </source>
</evidence>
<evidence type="ECO:0000313" key="1">
    <source>
        <dbReference type="EMBL" id="QEL20963.1"/>
    </source>
</evidence>
<proteinExistence type="predicted"/>
<gene>
    <name evidence="1" type="ORF">PX52LOC_08091</name>
</gene>
<organism evidence="1 2">
    <name type="scientific">Limnoglobus roseus</name>
    <dbReference type="NCBI Taxonomy" id="2598579"/>
    <lineage>
        <taxon>Bacteria</taxon>
        <taxon>Pseudomonadati</taxon>
        <taxon>Planctomycetota</taxon>
        <taxon>Planctomycetia</taxon>
        <taxon>Gemmatales</taxon>
        <taxon>Gemmataceae</taxon>
        <taxon>Limnoglobus</taxon>
    </lineage>
</organism>
<dbReference type="KEGG" id="lrs:PX52LOC_08091"/>
<keyword evidence="2" id="KW-1185">Reference proteome</keyword>
<protein>
    <submittedName>
        <fullName evidence="1">Putative nucleotidyltransferase</fullName>
    </submittedName>
</protein>
<dbReference type="RefSeq" id="WP_149115206.1">
    <property type="nucleotide sequence ID" value="NZ_CP042425.1"/>
</dbReference>
<keyword evidence="1" id="KW-0808">Transferase</keyword>
<name>A0A5C1AS96_9BACT</name>
<sequence>MTIKHDLDLPALAAWADERRPHALFWTISGAHLYGFPSVDSDVDVRGAFLTPTRDLLGLSRPADTHEKTEVFAGREVDFVAHEAAKLFALLAKGNGNALEAVFSPLVAGGEALLAQLRPIAAKAACRASVHHYRGFYQSQRKQFEKDDPKKVKTLLYAYRTVLTGIHLMRTGEVIAHLPTLNEVFRLPFVPELIARKQSAEFGTLTAVDLDFHKWELDRLEADLEAAHAESSLPETGPFVALDRLLVELRLGEAKDSIGI</sequence>
<dbReference type="GO" id="GO:0016740">
    <property type="term" value="F:transferase activity"/>
    <property type="evidence" value="ECO:0007669"/>
    <property type="project" value="UniProtKB-KW"/>
</dbReference>
<dbReference type="PANTHER" id="PTHR34817:SF1">
    <property type="entry name" value="NUCLEOTIDYLTRANSFERASE"/>
    <property type="match status" value="1"/>
</dbReference>
<dbReference type="PANTHER" id="PTHR34817">
    <property type="entry name" value="NUCLEOTIDYLTRANSFERASE"/>
    <property type="match status" value="1"/>
</dbReference>